<dbReference type="Gene3D" id="3.30.300.20">
    <property type="match status" value="1"/>
</dbReference>
<dbReference type="InterPro" id="IPR003718">
    <property type="entry name" value="OsmC/Ohr_fam"/>
</dbReference>
<sequence>MPDANFRVRAVSESPARVAVKARNFTMIVDEPPNLGGDDMGANPVEYVLAALAGCLNVVGHLVANEMGFQIEKLEIDVYGPLNPARLFGKSYEDRAGYKEITAEMKVDTDADEETLKKWVEAVEDRCPVSDNLGNSTPVRVVAKELTKV</sequence>
<dbReference type="Proteomes" id="UP000886198">
    <property type="component" value="Unassembled WGS sequence"/>
</dbReference>
<dbReference type="SUPFAM" id="SSF82784">
    <property type="entry name" value="OsmC-like"/>
    <property type="match status" value="1"/>
</dbReference>
<dbReference type="Pfam" id="PF02566">
    <property type="entry name" value="OsmC"/>
    <property type="match status" value="1"/>
</dbReference>
<dbReference type="InterPro" id="IPR015946">
    <property type="entry name" value="KH_dom-like_a/b"/>
</dbReference>
<dbReference type="InterPro" id="IPR052924">
    <property type="entry name" value="OsmC/Ohr_hydroprdx_reductase"/>
</dbReference>
<reference evidence="1" key="1">
    <citation type="journal article" date="2020" name="mSystems">
        <title>Genome- and Community-Level Interaction Insights into Carbon Utilization and Element Cycling Functions of Hydrothermarchaeota in Hydrothermal Sediment.</title>
        <authorList>
            <person name="Zhou Z."/>
            <person name="Liu Y."/>
            <person name="Xu W."/>
            <person name="Pan J."/>
            <person name="Luo Z.H."/>
            <person name="Li M."/>
        </authorList>
    </citation>
    <scope>NUCLEOTIDE SEQUENCE [LARGE SCALE GENOMIC DNA]</scope>
    <source>
        <strain evidence="1">SpSt-1179</strain>
    </source>
</reference>
<comment type="caution">
    <text evidence="1">The sequence shown here is derived from an EMBL/GenBank/DDBJ whole genome shotgun (WGS) entry which is preliminary data.</text>
</comment>
<organism evidence="1">
    <name type="scientific">Mesotoga infera</name>
    <dbReference type="NCBI Taxonomy" id="1236046"/>
    <lineage>
        <taxon>Bacteria</taxon>
        <taxon>Thermotogati</taxon>
        <taxon>Thermotogota</taxon>
        <taxon>Thermotogae</taxon>
        <taxon>Kosmotogales</taxon>
        <taxon>Kosmotogaceae</taxon>
        <taxon>Mesotoga</taxon>
    </lineage>
</organism>
<protein>
    <submittedName>
        <fullName evidence="1">OsmC family peroxiredoxin</fullName>
    </submittedName>
</protein>
<proteinExistence type="predicted"/>
<dbReference type="InterPro" id="IPR036102">
    <property type="entry name" value="OsmC/Ohrsf"/>
</dbReference>
<dbReference type="EMBL" id="DSBT01000044">
    <property type="protein sequence ID" value="HDP76809.1"/>
    <property type="molecule type" value="Genomic_DNA"/>
</dbReference>
<evidence type="ECO:0000313" key="1">
    <source>
        <dbReference type="EMBL" id="HDP76809.1"/>
    </source>
</evidence>
<gene>
    <name evidence="1" type="ORF">ENN47_01205</name>
</gene>
<dbReference type="PANTHER" id="PTHR35368:SF1">
    <property type="entry name" value="HYDROPEROXIDE REDUCTASE"/>
    <property type="match status" value="1"/>
</dbReference>
<dbReference type="AlphaFoldDB" id="A0A7C1CV03"/>
<name>A0A7C1CV03_9BACT</name>
<dbReference type="PANTHER" id="PTHR35368">
    <property type="entry name" value="HYDROPEROXIDE REDUCTASE"/>
    <property type="match status" value="1"/>
</dbReference>
<accession>A0A7C1CV03</accession>